<dbReference type="Proteomes" id="UP000239560">
    <property type="component" value="Unassembled WGS sequence"/>
</dbReference>
<name>A0A2T0A3J3_RHOTO</name>
<proteinExistence type="predicted"/>
<reference evidence="2 3" key="1">
    <citation type="journal article" date="2018" name="Elife">
        <title>Functional genomics of lipid metabolism in the oleaginous yeast Rhodosporidium toruloides.</title>
        <authorList>
            <person name="Coradetti S.T."/>
            <person name="Pinel D."/>
            <person name="Geiselman G."/>
            <person name="Ito M."/>
            <person name="Mondo S."/>
            <person name="Reilly M.C."/>
            <person name="Cheng Y.F."/>
            <person name="Bauer S."/>
            <person name="Grigoriev I."/>
            <person name="Gladden J.M."/>
            <person name="Simmons B.A."/>
            <person name="Brem R."/>
            <person name="Arkin A.P."/>
            <person name="Skerker J.M."/>
        </authorList>
    </citation>
    <scope>NUCLEOTIDE SEQUENCE [LARGE SCALE GENOMIC DNA]</scope>
    <source>
        <strain evidence="2 3">NBRC 0880</strain>
    </source>
</reference>
<gene>
    <name evidence="2" type="ORF">AAT19DRAFT_16489</name>
</gene>
<feature type="compositionally biased region" description="Basic and acidic residues" evidence="1">
    <location>
        <begin position="140"/>
        <end position="149"/>
    </location>
</feature>
<comment type="caution">
    <text evidence="2">The sequence shown here is derived from an EMBL/GenBank/DDBJ whole genome shotgun (WGS) entry which is preliminary data.</text>
</comment>
<feature type="compositionally biased region" description="Basic and acidic residues" evidence="1">
    <location>
        <begin position="38"/>
        <end position="55"/>
    </location>
</feature>
<protein>
    <submittedName>
        <fullName evidence="2">Uncharacterized protein</fullName>
    </submittedName>
</protein>
<evidence type="ECO:0000313" key="3">
    <source>
        <dbReference type="Proteomes" id="UP000239560"/>
    </source>
</evidence>
<organism evidence="2 3">
    <name type="scientific">Rhodotorula toruloides</name>
    <name type="common">Yeast</name>
    <name type="synonym">Rhodosporidium toruloides</name>
    <dbReference type="NCBI Taxonomy" id="5286"/>
    <lineage>
        <taxon>Eukaryota</taxon>
        <taxon>Fungi</taxon>
        <taxon>Dikarya</taxon>
        <taxon>Basidiomycota</taxon>
        <taxon>Pucciniomycotina</taxon>
        <taxon>Microbotryomycetes</taxon>
        <taxon>Sporidiobolales</taxon>
        <taxon>Sporidiobolaceae</taxon>
        <taxon>Rhodotorula</taxon>
    </lineage>
</organism>
<sequence>MRVGRAGEAASRARCERPEGVVAYCENLSRACASQREGCAKCGREEEREEERRGGEGPSYTRIASQAKCVTWNLKNRARMLYKSSPEGDGTELTGDGRERGGHEEALLLSVTSEAEERTTYLKSRTVGAESEAAGWKMTEGSKGEEGRKGTRTTAPGASRLSRSCKNESCEQVCATANLQSGAKQESEPCLSCGRARPGALAADTSCSRFLLSAAFAPTRYVLRYIPCCRSSTHTLTDLRSELR</sequence>
<feature type="region of interest" description="Disordered" evidence="1">
    <location>
        <begin position="38"/>
        <end position="60"/>
    </location>
</feature>
<feature type="region of interest" description="Disordered" evidence="1">
    <location>
        <begin position="135"/>
        <end position="158"/>
    </location>
</feature>
<evidence type="ECO:0000256" key="1">
    <source>
        <dbReference type="SAM" id="MobiDB-lite"/>
    </source>
</evidence>
<accession>A0A2T0A3J3</accession>
<evidence type="ECO:0000313" key="2">
    <source>
        <dbReference type="EMBL" id="PRQ72565.1"/>
    </source>
</evidence>
<dbReference type="AlphaFoldDB" id="A0A2T0A3J3"/>
<dbReference type="EMBL" id="LCTV02000009">
    <property type="protein sequence ID" value="PRQ72565.1"/>
    <property type="molecule type" value="Genomic_DNA"/>
</dbReference>
<feature type="region of interest" description="Disordered" evidence="1">
    <location>
        <begin position="83"/>
        <end position="102"/>
    </location>
</feature>